<evidence type="ECO:0000313" key="1">
    <source>
        <dbReference type="EMBL" id="QDV39046.1"/>
    </source>
</evidence>
<dbReference type="Proteomes" id="UP000317835">
    <property type="component" value="Chromosome"/>
</dbReference>
<evidence type="ECO:0000313" key="2">
    <source>
        <dbReference type="Proteomes" id="UP000317835"/>
    </source>
</evidence>
<gene>
    <name evidence="1" type="ORF">ElP_70080</name>
</gene>
<dbReference type="RefSeq" id="WP_145278026.1">
    <property type="nucleotide sequence ID" value="NZ_CP036426.1"/>
</dbReference>
<dbReference type="EMBL" id="CP036426">
    <property type="protein sequence ID" value="QDV39046.1"/>
    <property type="molecule type" value="Genomic_DNA"/>
</dbReference>
<organism evidence="1 2">
    <name type="scientific">Tautonia plasticadhaerens</name>
    <dbReference type="NCBI Taxonomy" id="2527974"/>
    <lineage>
        <taxon>Bacteria</taxon>
        <taxon>Pseudomonadati</taxon>
        <taxon>Planctomycetota</taxon>
        <taxon>Planctomycetia</taxon>
        <taxon>Isosphaerales</taxon>
        <taxon>Isosphaeraceae</taxon>
        <taxon>Tautonia</taxon>
    </lineage>
</organism>
<name>A0A518HE84_9BACT</name>
<sequence length="225" mass="24138">MSDRRRHRHRFRPAGVDANGLESRTFLNGSGWFQGVGLGPRAAQLLLDRPVPQGVIGSYTRGVQGRDSVTSRVSDGIDRAFDSFTADYLQAQSAYLASTPPGTPMNALTAARNAFESLTVQRVNLLSQELIQELSRVPGSLQRATGQANTPLQSFLNRRINSPRPMSQSLLSTLLSDTVIPPPGTTGATASLYTLTATNAIEAARVSTANATKFTVSGVFRKHGP</sequence>
<dbReference type="AlphaFoldDB" id="A0A518HE84"/>
<proteinExistence type="predicted"/>
<dbReference type="KEGG" id="tpla:ElP_70080"/>
<keyword evidence="2" id="KW-1185">Reference proteome</keyword>
<accession>A0A518HE84</accession>
<reference evidence="1 2" key="1">
    <citation type="submission" date="2019-02" db="EMBL/GenBank/DDBJ databases">
        <title>Deep-cultivation of Planctomycetes and their phenomic and genomic characterization uncovers novel biology.</title>
        <authorList>
            <person name="Wiegand S."/>
            <person name="Jogler M."/>
            <person name="Boedeker C."/>
            <person name="Pinto D."/>
            <person name="Vollmers J."/>
            <person name="Rivas-Marin E."/>
            <person name="Kohn T."/>
            <person name="Peeters S.H."/>
            <person name="Heuer A."/>
            <person name="Rast P."/>
            <person name="Oberbeckmann S."/>
            <person name="Bunk B."/>
            <person name="Jeske O."/>
            <person name="Meyerdierks A."/>
            <person name="Storesund J.E."/>
            <person name="Kallscheuer N."/>
            <person name="Luecker S."/>
            <person name="Lage O.M."/>
            <person name="Pohl T."/>
            <person name="Merkel B.J."/>
            <person name="Hornburger P."/>
            <person name="Mueller R.-W."/>
            <person name="Bruemmer F."/>
            <person name="Labrenz M."/>
            <person name="Spormann A.M."/>
            <person name="Op den Camp H."/>
            <person name="Overmann J."/>
            <person name="Amann R."/>
            <person name="Jetten M.S.M."/>
            <person name="Mascher T."/>
            <person name="Medema M.H."/>
            <person name="Devos D.P."/>
            <person name="Kaster A.-K."/>
            <person name="Ovreas L."/>
            <person name="Rohde M."/>
            <person name="Galperin M.Y."/>
            <person name="Jogler C."/>
        </authorList>
    </citation>
    <scope>NUCLEOTIDE SEQUENCE [LARGE SCALE GENOMIC DNA]</scope>
    <source>
        <strain evidence="1 2">ElP</strain>
    </source>
</reference>
<protein>
    <submittedName>
        <fullName evidence="1">Uncharacterized protein</fullName>
    </submittedName>
</protein>